<dbReference type="GO" id="GO:0051301">
    <property type="term" value="P:cell division"/>
    <property type="evidence" value="ECO:0007669"/>
    <property type="project" value="UniProtKB-KW"/>
</dbReference>
<feature type="domain" description="AAA+ ATPase" evidence="1">
    <location>
        <begin position="24"/>
        <end position="162"/>
    </location>
</feature>
<dbReference type="AlphaFoldDB" id="A0A2V3IHC9"/>
<evidence type="ECO:0000313" key="2">
    <source>
        <dbReference type="EMBL" id="PXF41494.1"/>
    </source>
</evidence>
<dbReference type="EMBL" id="NBIV01000214">
    <property type="protein sequence ID" value="PXF41494.1"/>
    <property type="molecule type" value="Genomic_DNA"/>
</dbReference>
<proteinExistence type="predicted"/>
<evidence type="ECO:0000259" key="1">
    <source>
        <dbReference type="SMART" id="SM00382"/>
    </source>
</evidence>
<dbReference type="Gene3D" id="3.40.50.300">
    <property type="entry name" value="P-loop containing nucleotide triphosphate hydrolases"/>
    <property type="match status" value="2"/>
</dbReference>
<dbReference type="InterPro" id="IPR050168">
    <property type="entry name" value="AAA_ATPase_domain"/>
</dbReference>
<dbReference type="Proteomes" id="UP000247409">
    <property type="component" value="Unassembled WGS sequence"/>
</dbReference>
<dbReference type="OrthoDB" id="120976at2759"/>
<keyword evidence="2" id="KW-0131">Cell cycle</keyword>
<protein>
    <submittedName>
        <fullName evidence="2">Cell division cycle protein 48-like</fullName>
    </submittedName>
</protein>
<keyword evidence="3" id="KW-1185">Reference proteome</keyword>
<name>A0A2V3IHC9_9FLOR</name>
<reference evidence="2 3" key="1">
    <citation type="journal article" date="2018" name="Mol. Biol. Evol.">
        <title>Analysis of the draft genome of the red seaweed Gracilariopsis chorda provides insights into genome size evolution in Rhodophyta.</title>
        <authorList>
            <person name="Lee J."/>
            <person name="Yang E.C."/>
            <person name="Graf L."/>
            <person name="Yang J.H."/>
            <person name="Qiu H."/>
            <person name="Zel Zion U."/>
            <person name="Chan C.X."/>
            <person name="Stephens T.G."/>
            <person name="Weber A.P.M."/>
            <person name="Boo G.H."/>
            <person name="Boo S.M."/>
            <person name="Kim K.M."/>
            <person name="Shin Y."/>
            <person name="Jung M."/>
            <person name="Lee S.J."/>
            <person name="Yim H.S."/>
            <person name="Lee J.H."/>
            <person name="Bhattacharya D."/>
            <person name="Yoon H.S."/>
        </authorList>
    </citation>
    <scope>NUCLEOTIDE SEQUENCE [LARGE SCALE GENOMIC DNA]</scope>
    <source>
        <strain evidence="2 3">SKKU-2015</strain>
        <tissue evidence="2">Whole body</tissue>
    </source>
</reference>
<feature type="domain" description="AAA+ ATPase" evidence="1">
    <location>
        <begin position="269"/>
        <end position="406"/>
    </location>
</feature>
<dbReference type="PANTHER" id="PTHR23077:SF117">
    <property type="entry name" value="AAA+ ATPASE DOMAIN-CONTAINING PROTEIN"/>
    <property type="match status" value="1"/>
</dbReference>
<comment type="caution">
    <text evidence="2">The sequence shown here is derived from an EMBL/GenBank/DDBJ whole genome shotgun (WGS) entry which is preliminary data.</text>
</comment>
<organism evidence="2 3">
    <name type="scientific">Gracilariopsis chorda</name>
    <dbReference type="NCBI Taxonomy" id="448386"/>
    <lineage>
        <taxon>Eukaryota</taxon>
        <taxon>Rhodophyta</taxon>
        <taxon>Florideophyceae</taxon>
        <taxon>Rhodymeniophycidae</taxon>
        <taxon>Gracilariales</taxon>
        <taxon>Gracilariaceae</taxon>
        <taxon>Gracilariopsis</taxon>
    </lineage>
</organism>
<dbReference type="Pfam" id="PF00004">
    <property type="entry name" value="AAA"/>
    <property type="match status" value="2"/>
</dbReference>
<dbReference type="InterPro" id="IPR003593">
    <property type="entry name" value="AAA+_ATPase"/>
</dbReference>
<dbReference type="InterPro" id="IPR003959">
    <property type="entry name" value="ATPase_AAA_core"/>
</dbReference>
<dbReference type="STRING" id="448386.A0A2V3IHC9"/>
<dbReference type="SUPFAM" id="SSF52540">
    <property type="entry name" value="P-loop containing nucleoside triphosphate hydrolases"/>
    <property type="match status" value="2"/>
</dbReference>
<keyword evidence="2" id="KW-0132">Cell division</keyword>
<dbReference type="GO" id="GO:0016887">
    <property type="term" value="F:ATP hydrolysis activity"/>
    <property type="evidence" value="ECO:0007669"/>
    <property type="project" value="InterPro"/>
</dbReference>
<dbReference type="PANTHER" id="PTHR23077">
    <property type="entry name" value="AAA-FAMILY ATPASE"/>
    <property type="match status" value="1"/>
</dbReference>
<evidence type="ECO:0000313" key="3">
    <source>
        <dbReference type="Proteomes" id="UP000247409"/>
    </source>
</evidence>
<dbReference type="SMART" id="SM00382">
    <property type="entry name" value="AAA"/>
    <property type="match status" value="2"/>
</dbReference>
<dbReference type="InterPro" id="IPR027417">
    <property type="entry name" value="P-loop_NTPase"/>
</dbReference>
<dbReference type="GO" id="GO:0005524">
    <property type="term" value="F:ATP binding"/>
    <property type="evidence" value="ECO:0007669"/>
    <property type="project" value="InterPro"/>
</dbReference>
<gene>
    <name evidence="2" type="ORF">BWQ96_08801</name>
</gene>
<sequence>MVQEVHREAYKILKELISKGNETVPRAALIHGAGGSGKTTLCKRFAHNEGFHLRLLTATELGDDDCGVVEQRVIQTFRKAIDDAEGGVKTMIVMDNVDLWSGGVGGMRVVAGVYDGLSELLESGCRDVLLVCTACEVGGVAACLVGDGRIALCVRLDVLRYSERVAMWQALCAGCEGGQDGVDVAAMTAGFSAADVAGMARRVATGWTVSRAVREMTPSILSAHSDVIHRGSAATAERRRRERALIGLEEAQAVLKQVASGRGAVGVGAARGAVIYGPCGSGKTTLLRRAVREAGGVILEPTAVTSWSIGEGERSLRRAFAAARALGSGVLGVEDVERIASRRDPDGAEGGGGGEDGGRRLLATLLTEVDEGGVVLLATTRELCRVDGALLRAGRLDVHVCTARGGGGSGVTTRA</sequence>
<accession>A0A2V3IHC9</accession>